<dbReference type="GO" id="GO:0005524">
    <property type="term" value="F:ATP binding"/>
    <property type="evidence" value="ECO:0007669"/>
    <property type="project" value="UniProtKB-KW"/>
</dbReference>
<keyword evidence="2" id="KW-0813">Transport</keyword>
<evidence type="ECO:0000256" key="5">
    <source>
        <dbReference type="ARBA" id="ARBA00022970"/>
    </source>
</evidence>
<evidence type="ECO:0000256" key="2">
    <source>
        <dbReference type="ARBA" id="ARBA00022448"/>
    </source>
</evidence>
<proteinExistence type="inferred from homology"/>
<protein>
    <recommendedName>
        <fullName evidence="6">ABC transporter domain-containing protein</fullName>
    </recommendedName>
</protein>
<evidence type="ECO:0000256" key="3">
    <source>
        <dbReference type="ARBA" id="ARBA00022741"/>
    </source>
</evidence>
<organism evidence="7">
    <name type="scientific">marine sediment metagenome</name>
    <dbReference type="NCBI Taxonomy" id="412755"/>
    <lineage>
        <taxon>unclassified sequences</taxon>
        <taxon>metagenomes</taxon>
        <taxon>ecological metagenomes</taxon>
    </lineage>
</organism>
<evidence type="ECO:0000256" key="1">
    <source>
        <dbReference type="ARBA" id="ARBA00005417"/>
    </source>
</evidence>
<comment type="caution">
    <text evidence="7">The sequence shown here is derived from an EMBL/GenBank/DDBJ whole genome shotgun (WGS) entry which is preliminary data.</text>
</comment>
<comment type="similarity">
    <text evidence="1">Belongs to the ABC transporter superfamily.</text>
</comment>
<dbReference type="GO" id="GO:0016887">
    <property type="term" value="F:ATP hydrolysis activity"/>
    <property type="evidence" value="ECO:0007669"/>
    <property type="project" value="InterPro"/>
</dbReference>
<dbReference type="PROSITE" id="PS50893">
    <property type="entry name" value="ABC_TRANSPORTER_2"/>
    <property type="match status" value="1"/>
</dbReference>
<keyword evidence="3" id="KW-0547">Nucleotide-binding</keyword>
<gene>
    <name evidence="7" type="ORF">LCGC14_0369190</name>
</gene>
<dbReference type="InterPro" id="IPR052156">
    <property type="entry name" value="BCAA_Transport_ATP-bd_LivF"/>
</dbReference>
<dbReference type="GO" id="GO:0015658">
    <property type="term" value="F:branched-chain amino acid transmembrane transporter activity"/>
    <property type="evidence" value="ECO:0007669"/>
    <property type="project" value="TreeGrafter"/>
</dbReference>
<dbReference type="Pfam" id="PF00005">
    <property type="entry name" value="ABC_tran"/>
    <property type="match status" value="1"/>
</dbReference>
<evidence type="ECO:0000259" key="6">
    <source>
        <dbReference type="PROSITE" id="PS50893"/>
    </source>
</evidence>
<accession>A0A0F9WE72</accession>
<name>A0A0F9WE72_9ZZZZ</name>
<dbReference type="InterPro" id="IPR003439">
    <property type="entry name" value="ABC_transporter-like_ATP-bd"/>
</dbReference>
<reference evidence="7" key="1">
    <citation type="journal article" date="2015" name="Nature">
        <title>Complex archaea that bridge the gap between prokaryotes and eukaryotes.</title>
        <authorList>
            <person name="Spang A."/>
            <person name="Saw J.H."/>
            <person name="Jorgensen S.L."/>
            <person name="Zaremba-Niedzwiedzka K."/>
            <person name="Martijn J."/>
            <person name="Lind A.E."/>
            <person name="van Eijk R."/>
            <person name="Schleper C."/>
            <person name="Guy L."/>
            <person name="Ettema T.J."/>
        </authorList>
    </citation>
    <scope>NUCLEOTIDE SEQUENCE</scope>
</reference>
<sequence>MTTNSTNLLSVEGVISGYGTTSVLQEVSLSVGRGEVVAVIGRNGVGKTTLMKTLIGLIKNRQGIIRFDGKDISALESHERARLGIGYIPQGREVFSRMTVWENLKVGEMLQQPGEGVDYERVYEFFPILKERANQRAGTFSGGQQQQLAIGRAMVGKPKLMLLDEPSEGIQPNIVKDISRNILKLNRELGVTILLVEQNLDMIMTMAQRCYVMDKGKITHELANEQLRDRDAMRRILAV</sequence>
<dbReference type="Gene3D" id="3.40.50.300">
    <property type="entry name" value="P-loop containing nucleotide triphosphate hydrolases"/>
    <property type="match status" value="1"/>
</dbReference>
<dbReference type="PANTHER" id="PTHR43820:SF4">
    <property type="entry name" value="HIGH-AFFINITY BRANCHED-CHAIN AMINO ACID TRANSPORT ATP-BINDING PROTEIN LIVF"/>
    <property type="match status" value="1"/>
</dbReference>
<dbReference type="GO" id="GO:0015807">
    <property type="term" value="P:L-amino acid transport"/>
    <property type="evidence" value="ECO:0007669"/>
    <property type="project" value="TreeGrafter"/>
</dbReference>
<dbReference type="SUPFAM" id="SSF52540">
    <property type="entry name" value="P-loop containing nucleoside triphosphate hydrolases"/>
    <property type="match status" value="1"/>
</dbReference>
<dbReference type="PANTHER" id="PTHR43820">
    <property type="entry name" value="HIGH-AFFINITY BRANCHED-CHAIN AMINO ACID TRANSPORT ATP-BINDING PROTEIN LIVF"/>
    <property type="match status" value="1"/>
</dbReference>
<dbReference type="AlphaFoldDB" id="A0A0F9WE72"/>
<dbReference type="SMART" id="SM00382">
    <property type="entry name" value="AAA"/>
    <property type="match status" value="1"/>
</dbReference>
<keyword evidence="4" id="KW-0067">ATP-binding</keyword>
<evidence type="ECO:0000313" key="7">
    <source>
        <dbReference type="EMBL" id="KKN76548.1"/>
    </source>
</evidence>
<keyword evidence="5" id="KW-0029">Amino-acid transport</keyword>
<dbReference type="EMBL" id="LAZR01000294">
    <property type="protein sequence ID" value="KKN76548.1"/>
    <property type="molecule type" value="Genomic_DNA"/>
</dbReference>
<dbReference type="InterPro" id="IPR027417">
    <property type="entry name" value="P-loop_NTPase"/>
</dbReference>
<dbReference type="CDD" id="cd03224">
    <property type="entry name" value="ABC_TM1139_LivF_branched"/>
    <property type="match status" value="1"/>
</dbReference>
<evidence type="ECO:0000256" key="4">
    <source>
        <dbReference type="ARBA" id="ARBA00022840"/>
    </source>
</evidence>
<feature type="domain" description="ABC transporter" evidence="6">
    <location>
        <begin position="9"/>
        <end position="239"/>
    </location>
</feature>
<dbReference type="InterPro" id="IPR003593">
    <property type="entry name" value="AAA+_ATPase"/>
</dbReference>